<dbReference type="EMBL" id="QFPX01000006">
    <property type="protein sequence ID" value="PZQ55279.1"/>
    <property type="molecule type" value="Genomic_DNA"/>
</dbReference>
<dbReference type="AlphaFoldDB" id="A0A2W5NTB3"/>
<gene>
    <name evidence="1" type="ORF">DI555_07990</name>
</gene>
<evidence type="ECO:0000313" key="1">
    <source>
        <dbReference type="EMBL" id="PZQ55279.1"/>
    </source>
</evidence>
<sequence>MADPTSADFPLLVSRSAANDAIRDALRLYVGRGRRVTVKQLSNGTGVKDRVIECAMYEADNVEHRPLRPEALLSLCMFLGSTFTSEILRLIGQAAFDLPEDEPDPGKIAIEGADDTASVVRAAMDGEFCKDERAEMRVVGLRMMSRGAQLAALPATAA</sequence>
<evidence type="ECO:0000313" key="2">
    <source>
        <dbReference type="Proteomes" id="UP000249082"/>
    </source>
</evidence>
<organism evidence="1 2">
    <name type="scientific">Novosphingobium pentaromativorans</name>
    <dbReference type="NCBI Taxonomy" id="205844"/>
    <lineage>
        <taxon>Bacteria</taxon>
        <taxon>Pseudomonadati</taxon>
        <taxon>Pseudomonadota</taxon>
        <taxon>Alphaproteobacteria</taxon>
        <taxon>Sphingomonadales</taxon>
        <taxon>Sphingomonadaceae</taxon>
        <taxon>Novosphingobium</taxon>
    </lineage>
</organism>
<name>A0A2W5NTB3_9SPHN</name>
<protein>
    <submittedName>
        <fullName evidence="1">Uncharacterized protein</fullName>
    </submittedName>
</protein>
<comment type="caution">
    <text evidence="1">The sequence shown here is derived from an EMBL/GenBank/DDBJ whole genome shotgun (WGS) entry which is preliminary data.</text>
</comment>
<reference evidence="1 2" key="1">
    <citation type="submission" date="2017-08" db="EMBL/GenBank/DDBJ databases">
        <title>Infants hospitalized years apart are colonized by the same room-sourced microbial strains.</title>
        <authorList>
            <person name="Brooks B."/>
            <person name="Olm M.R."/>
            <person name="Firek B.A."/>
            <person name="Baker R."/>
            <person name="Thomas B.C."/>
            <person name="Morowitz M.J."/>
            <person name="Banfield J.F."/>
        </authorList>
    </citation>
    <scope>NUCLEOTIDE SEQUENCE [LARGE SCALE GENOMIC DNA]</scope>
    <source>
        <strain evidence="1">S2_005_002_R2_33</strain>
    </source>
</reference>
<accession>A0A2W5NTB3</accession>
<proteinExistence type="predicted"/>
<dbReference type="Proteomes" id="UP000249082">
    <property type="component" value="Unassembled WGS sequence"/>
</dbReference>